<feature type="domain" description="Luciferase-like" evidence="7">
    <location>
        <begin position="30"/>
        <end position="383"/>
    </location>
</feature>
<evidence type="ECO:0000256" key="6">
    <source>
        <dbReference type="PIRSR" id="PIRSR000337-1"/>
    </source>
</evidence>
<comment type="caution">
    <text evidence="8">The sequence shown here is derived from an EMBL/GenBank/DDBJ whole genome shotgun (WGS) entry which is preliminary data.</text>
</comment>
<evidence type="ECO:0000259" key="7">
    <source>
        <dbReference type="Pfam" id="PF00296"/>
    </source>
</evidence>
<evidence type="ECO:0000313" key="8">
    <source>
        <dbReference type="EMBL" id="TNJ66974.1"/>
    </source>
</evidence>
<reference evidence="8 9" key="1">
    <citation type="submission" date="2019-05" db="EMBL/GenBank/DDBJ databases">
        <title>We sequenced the genome of Paenibacillus hemerocallicola KCTC 33185 for further insight into its adaptation and study the phylogeny of Paenibacillus.</title>
        <authorList>
            <person name="Narsing Rao M.P."/>
        </authorList>
    </citation>
    <scope>NUCLEOTIDE SEQUENCE [LARGE SCALE GENOMIC DNA]</scope>
    <source>
        <strain evidence="8 9">KCTC 33185</strain>
    </source>
</reference>
<gene>
    <name evidence="8" type="ORF">FE784_07165</name>
</gene>
<name>A0A5C4TD22_9BACL</name>
<evidence type="ECO:0000256" key="4">
    <source>
        <dbReference type="ARBA" id="ARBA00023033"/>
    </source>
</evidence>
<feature type="binding site" evidence="6">
    <location>
        <position position="145"/>
    </location>
    <ligand>
        <name>FMN</name>
        <dbReference type="ChEBI" id="CHEBI:58210"/>
    </ligand>
</feature>
<accession>A0A5C4TD22</accession>
<dbReference type="PANTHER" id="PTHR30011">
    <property type="entry name" value="ALKANESULFONATE MONOOXYGENASE-RELATED"/>
    <property type="match status" value="1"/>
</dbReference>
<feature type="binding site" evidence="6">
    <location>
        <position position="95"/>
    </location>
    <ligand>
        <name>FMN</name>
        <dbReference type="ChEBI" id="CHEBI:58210"/>
    </ligand>
</feature>
<dbReference type="EMBL" id="VDCQ01000007">
    <property type="protein sequence ID" value="TNJ66974.1"/>
    <property type="molecule type" value="Genomic_DNA"/>
</dbReference>
<dbReference type="PANTHER" id="PTHR30011:SF16">
    <property type="entry name" value="C2H2 FINGER DOMAIN TRANSCRIPTION FACTOR (EUROFUNG)-RELATED"/>
    <property type="match status" value="1"/>
</dbReference>
<evidence type="ECO:0000256" key="2">
    <source>
        <dbReference type="ARBA" id="ARBA00022643"/>
    </source>
</evidence>
<dbReference type="CDD" id="cd01095">
    <property type="entry name" value="Nitrilotriacetate_monoxgenase"/>
    <property type="match status" value="1"/>
</dbReference>
<organism evidence="8 9">
    <name type="scientific">Paenibacillus hemerocallicola</name>
    <dbReference type="NCBI Taxonomy" id="1172614"/>
    <lineage>
        <taxon>Bacteria</taxon>
        <taxon>Bacillati</taxon>
        <taxon>Bacillota</taxon>
        <taxon>Bacilli</taxon>
        <taxon>Bacillales</taxon>
        <taxon>Paenibacillaceae</taxon>
        <taxon>Paenibacillus</taxon>
    </lineage>
</organism>
<feature type="binding site" evidence="6">
    <location>
        <position position="58"/>
    </location>
    <ligand>
        <name>FMN</name>
        <dbReference type="ChEBI" id="CHEBI:58210"/>
    </ligand>
</feature>
<dbReference type="GO" id="GO:0004497">
    <property type="term" value="F:monooxygenase activity"/>
    <property type="evidence" value="ECO:0007669"/>
    <property type="project" value="UniProtKB-KW"/>
</dbReference>
<protein>
    <submittedName>
        <fullName evidence="8">LLM class flavin-dependent oxidoreductase</fullName>
    </submittedName>
</protein>
<keyword evidence="9" id="KW-1185">Reference proteome</keyword>
<dbReference type="NCBIfam" id="TIGR03860">
    <property type="entry name" value="FMN_nitrolo"/>
    <property type="match status" value="1"/>
</dbReference>
<keyword evidence="3" id="KW-0560">Oxidoreductase</keyword>
<feature type="binding site" evidence="6">
    <location>
        <position position="149"/>
    </location>
    <ligand>
        <name>FMN</name>
        <dbReference type="ChEBI" id="CHEBI:58210"/>
    </ligand>
</feature>
<evidence type="ECO:0000256" key="3">
    <source>
        <dbReference type="ARBA" id="ARBA00023002"/>
    </source>
</evidence>
<keyword evidence="2 6" id="KW-0288">FMN</keyword>
<feature type="binding site" evidence="6">
    <location>
        <position position="220"/>
    </location>
    <ligand>
        <name>FMN</name>
        <dbReference type="ChEBI" id="CHEBI:58210"/>
    </ligand>
</feature>
<dbReference type="SUPFAM" id="SSF51679">
    <property type="entry name" value="Bacterial luciferase-like"/>
    <property type="match status" value="1"/>
</dbReference>
<dbReference type="Gene3D" id="3.20.20.30">
    <property type="entry name" value="Luciferase-like domain"/>
    <property type="match status" value="1"/>
</dbReference>
<dbReference type="Pfam" id="PF00296">
    <property type="entry name" value="Bac_luciferase"/>
    <property type="match status" value="1"/>
</dbReference>
<sequence>MSKQRKLRLGARVFGVGHYRTAWRQPEVAPDGNIDLPNHVRQVQLAEAAKFDFVFFADGVYVNEKSTPKALNSFEPLTLLSALAAVTKRIGLVGTISTSYTEPYNVARQLASLDLLSGGRAGWNVVTTGQEGASQNFGRESHYEHAVRYRRAREHLEVVQGLWSSWEEDAFVYDKERGVFFDPRKLHELNYRGEFFSVKGPLNISRSKQGEPVIFQAGGSETGKAFAAESADAVYTTPESLEEARLFYRDLKGRMAAYGREPDQLLIFPGLHPFVGRTEEEAWQKYEQVVSYISLADALQELKLFFPAIDFTQYDPDGPFPELGDEGGNRYRYMSDRIKRVAREEKLTLRQTAFRYGAPSKEFVGTGEQLADRIEAWLEGEGADGFFIWPPYPTGLDDFIEHVVPVLQRRGLYREEYEADTLRGQLGLDIPASRHFVRQ</sequence>
<proteinExistence type="inferred from homology"/>
<comment type="similarity">
    <text evidence="5">Belongs to the NtaA/SnaA/DszA monooxygenase family.</text>
</comment>
<dbReference type="RefSeq" id="WP_139601459.1">
    <property type="nucleotide sequence ID" value="NZ_VDCQ01000007.1"/>
</dbReference>
<evidence type="ECO:0000313" key="9">
    <source>
        <dbReference type="Proteomes" id="UP000307943"/>
    </source>
</evidence>
<dbReference type="InterPro" id="IPR016215">
    <property type="entry name" value="NTA_MOA"/>
</dbReference>
<dbReference type="AlphaFoldDB" id="A0A5C4TD22"/>
<dbReference type="Proteomes" id="UP000307943">
    <property type="component" value="Unassembled WGS sequence"/>
</dbReference>
<keyword evidence="1 6" id="KW-0285">Flavoprotein</keyword>
<dbReference type="PIRSF" id="PIRSF000337">
    <property type="entry name" value="NTA_MOA"/>
    <property type="match status" value="1"/>
</dbReference>
<dbReference type="OrthoDB" id="3265338at2"/>
<dbReference type="InterPro" id="IPR011251">
    <property type="entry name" value="Luciferase-like_dom"/>
</dbReference>
<dbReference type="GO" id="GO:0016705">
    <property type="term" value="F:oxidoreductase activity, acting on paired donors, with incorporation or reduction of molecular oxygen"/>
    <property type="evidence" value="ECO:0007669"/>
    <property type="project" value="InterPro"/>
</dbReference>
<dbReference type="InterPro" id="IPR051260">
    <property type="entry name" value="Diverse_substr_monoxygenases"/>
</dbReference>
<dbReference type="InterPro" id="IPR036661">
    <property type="entry name" value="Luciferase-like_sf"/>
</dbReference>
<keyword evidence="4" id="KW-0503">Monooxygenase</keyword>
<evidence type="ECO:0000256" key="5">
    <source>
        <dbReference type="ARBA" id="ARBA00033748"/>
    </source>
</evidence>
<evidence type="ECO:0000256" key="1">
    <source>
        <dbReference type="ARBA" id="ARBA00022630"/>
    </source>
</evidence>